<reference evidence="2" key="1">
    <citation type="journal article" date="2023" name="G3 (Bethesda)">
        <title>Genome assembly and association tests identify interacting loci associated with vigor, precocity, and sex in interspecific pistachio rootstocks.</title>
        <authorList>
            <person name="Palmer W."/>
            <person name="Jacygrad E."/>
            <person name="Sagayaradj S."/>
            <person name="Cavanaugh K."/>
            <person name="Han R."/>
            <person name="Bertier L."/>
            <person name="Beede B."/>
            <person name="Kafkas S."/>
            <person name="Golino D."/>
            <person name="Preece J."/>
            <person name="Michelmore R."/>
        </authorList>
    </citation>
    <scope>NUCLEOTIDE SEQUENCE [LARGE SCALE GENOMIC DNA]</scope>
</reference>
<dbReference type="Proteomes" id="UP001164250">
    <property type="component" value="Chromosome 8"/>
</dbReference>
<keyword evidence="2" id="KW-1185">Reference proteome</keyword>
<name>A0ACC1AXB1_9ROSI</name>
<protein>
    <submittedName>
        <fullName evidence="1">Uncharacterized protein</fullName>
    </submittedName>
</protein>
<evidence type="ECO:0000313" key="2">
    <source>
        <dbReference type="Proteomes" id="UP001164250"/>
    </source>
</evidence>
<organism evidence="1 2">
    <name type="scientific">Pistacia atlantica</name>
    <dbReference type="NCBI Taxonomy" id="434234"/>
    <lineage>
        <taxon>Eukaryota</taxon>
        <taxon>Viridiplantae</taxon>
        <taxon>Streptophyta</taxon>
        <taxon>Embryophyta</taxon>
        <taxon>Tracheophyta</taxon>
        <taxon>Spermatophyta</taxon>
        <taxon>Magnoliopsida</taxon>
        <taxon>eudicotyledons</taxon>
        <taxon>Gunneridae</taxon>
        <taxon>Pentapetalae</taxon>
        <taxon>rosids</taxon>
        <taxon>malvids</taxon>
        <taxon>Sapindales</taxon>
        <taxon>Anacardiaceae</taxon>
        <taxon>Pistacia</taxon>
    </lineage>
</organism>
<dbReference type="EMBL" id="CM047904">
    <property type="protein sequence ID" value="KAJ0091337.1"/>
    <property type="molecule type" value="Genomic_DNA"/>
</dbReference>
<accession>A0ACC1AXB1</accession>
<gene>
    <name evidence="1" type="ORF">Patl1_13913</name>
</gene>
<sequence length="97" mass="11291">MKKLTILLYLLSCSTKSVVQDLWSLPGPDEKNRITSSRLVENDPNLVHGPLEVEGALMGSSRIEKDCNWFDNDRVTLFLDRTKESLRYDAKWILFYR</sequence>
<proteinExistence type="predicted"/>
<comment type="caution">
    <text evidence="1">The sequence shown here is derived from an EMBL/GenBank/DDBJ whole genome shotgun (WGS) entry which is preliminary data.</text>
</comment>
<evidence type="ECO:0000313" key="1">
    <source>
        <dbReference type="EMBL" id="KAJ0091337.1"/>
    </source>
</evidence>